<comment type="function">
    <text evidence="7">Interconversion of serine and glycine.</text>
</comment>
<keyword evidence="5 7" id="KW-0808">Transferase</keyword>
<dbReference type="UniPathway" id="UPA00193"/>
<dbReference type="InterPro" id="IPR015422">
    <property type="entry name" value="PyrdxlP-dep_Trfase_small"/>
</dbReference>
<dbReference type="GO" id="GO:0030170">
    <property type="term" value="F:pyridoxal phosphate binding"/>
    <property type="evidence" value="ECO:0007669"/>
    <property type="project" value="InterPro"/>
</dbReference>
<dbReference type="InterPro" id="IPR001085">
    <property type="entry name" value="Ser_HO-MeTrfase"/>
</dbReference>
<dbReference type="GO" id="GO:0032259">
    <property type="term" value="P:methylation"/>
    <property type="evidence" value="ECO:0007669"/>
    <property type="project" value="UniProtKB-KW"/>
</dbReference>
<evidence type="ECO:0000256" key="4">
    <source>
        <dbReference type="ARBA" id="ARBA00022563"/>
    </source>
</evidence>
<dbReference type="NCBIfam" id="NF000586">
    <property type="entry name" value="PRK00011.1"/>
    <property type="match status" value="1"/>
</dbReference>
<dbReference type="PROSITE" id="PS00096">
    <property type="entry name" value="SHMT"/>
    <property type="match status" value="1"/>
</dbReference>
<protein>
    <recommendedName>
        <fullName evidence="7">Serine hydroxymethyltransferase</fullName>
        <ecNumber evidence="7">2.1.2.1</ecNumber>
    </recommendedName>
</protein>
<keyword evidence="4 7" id="KW-0554">One-carbon metabolism</keyword>
<dbReference type="Proteomes" id="UP000186817">
    <property type="component" value="Unassembled WGS sequence"/>
</dbReference>
<gene>
    <name evidence="9" type="primary">SHM3</name>
    <name evidence="9" type="ORF">AK812_SmicGene20746</name>
</gene>
<evidence type="ECO:0000256" key="7">
    <source>
        <dbReference type="RuleBase" id="RU000585"/>
    </source>
</evidence>
<organism evidence="9 10">
    <name type="scientific">Symbiodinium microadriaticum</name>
    <name type="common">Dinoflagellate</name>
    <name type="synonym">Zooxanthella microadriatica</name>
    <dbReference type="NCBI Taxonomy" id="2951"/>
    <lineage>
        <taxon>Eukaryota</taxon>
        <taxon>Sar</taxon>
        <taxon>Alveolata</taxon>
        <taxon>Dinophyceae</taxon>
        <taxon>Suessiales</taxon>
        <taxon>Symbiodiniaceae</taxon>
        <taxon>Symbiodinium</taxon>
    </lineage>
</organism>
<sequence length="907" mass="98429">MPALPSLSHEKLAIDWLGPPPGVREALVAALGAIRVSIPGRSTSLQSRRQQYSRTTCPNKDVKCDQKANPCRPRLVPSVHRNEEVPSSSSYKSEAELPTKPRLLRRPAHPLDAPGSEVLQYFREVLLSAHQGLEKHCDLPSAVAANVAARAQALRVALDAIALSRLTALRKPTGSVRGIERVSTLRLPSAGKSLQLELDAATRSIQTRAGTDSLAAMLRAAFELDPRATVVSLSMGEVLTTASAARVYLSSYTIPSHRSGAGVEANVGKTRVFNAGRLISEIHCRTLAVWAVVEGLLGDKVRNRYAELRSHSPPGIFFTAVSSDSEHEEVDDPVARETVGPDETVVFHGFGQAKLQGKAQVRDMSQALHRCPLQVLVWIHSILCTGSAMQLGLQKPVPHALFAPSGGKLRGAQRWQRLRKSAASWIPISTEKILLASLATGLRSCFRRTMKRPSSAISAHASDDVDLALQKADPELADMLFRERKRQVRSINLIASENFASPHVFHVLGSELNNKYSEGLPGARYYGGNAVIDEVEQLCIARALAAFHLSEEEWAVNVQPYSGSPANFAVYTALLEPHDRIMGLSLAAGGHLTHGHYTAERKVSATSQYFESMPYTVDQQTGLIDFENLRRQALLFRPRLIIAGASAYPRQIDWGSFRRICDEVGAYLLVDMAHISGLVASAAHPSPFLHADVVTTTTHKSLRGPRGGMIFSRIHLAKKINDAVFPALQGGPHNATIGALAFQLKQVKTLEFKKYCEDVVTNCKALAAYLASHGCSLVTGGTDNHLLLWDVKTDGLSGAKIEKVCELASIIVNRNAIPTDTSPASPGGVRLGTCAMTTRGACEADFARIGAFLLRVRDIANDVQSRSGKKLADFSKSLLDPNLPERDAISELRSEVETWATSLSFPT</sequence>
<dbReference type="GO" id="GO:0008168">
    <property type="term" value="F:methyltransferase activity"/>
    <property type="evidence" value="ECO:0007669"/>
    <property type="project" value="UniProtKB-KW"/>
</dbReference>
<dbReference type="Pfam" id="PF00464">
    <property type="entry name" value="SHMT"/>
    <property type="match status" value="1"/>
</dbReference>
<dbReference type="SUPFAM" id="SSF53383">
    <property type="entry name" value="PLP-dependent transferases"/>
    <property type="match status" value="1"/>
</dbReference>
<dbReference type="Gene3D" id="3.40.640.10">
    <property type="entry name" value="Type I PLP-dependent aspartate aminotransferase-like (Major domain)"/>
    <property type="match status" value="1"/>
</dbReference>
<dbReference type="CDD" id="cd00378">
    <property type="entry name" value="SHMT"/>
    <property type="match status" value="1"/>
</dbReference>
<evidence type="ECO:0000313" key="9">
    <source>
        <dbReference type="EMBL" id="OLP97009.1"/>
    </source>
</evidence>
<keyword evidence="6 7" id="KW-0663">Pyridoxal phosphate</keyword>
<dbReference type="EC" id="2.1.2.1" evidence="7"/>
<evidence type="ECO:0000256" key="5">
    <source>
        <dbReference type="ARBA" id="ARBA00022679"/>
    </source>
</evidence>
<dbReference type="InterPro" id="IPR015424">
    <property type="entry name" value="PyrdxlP-dep_Trfase"/>
</dbReference>
<dbReference type="PANTHER" id="PTHR11680:SF35">
    <property type="entry name" value="SERINE HYDROXYMETHYLTRANSFERASE 1"/>
    <property type="match status" value="1"/>
</dbReference>
<dbReference type="GO" id="GO:0035999">
    <property type="term" value="P:tetrahydrofolate interconversion"/>
    <property type="evidence" value="ECO:0007669"/>
    <property type="project" value="UniProtKB-UniPathway"/>
</dbReference>
<evidence type="ECO:0000256" key="1">
    <source>
        <dbReference type="ARBA" id="ARBA00001933"/>
    </source>
</evidence>
<dbReference type="GO" id="GO:0004372">
    <property type="term" value="F:glycine hydroxymethyltransferase activity"/>
    <property type="evidence" value="ECO:0007669"/>
    <property type="project" value="UniProtKB-EC"/>
</dbReference>
<feature type="compositionally biased region" description="Polar residues" evidence="8">
    <location>
        <begin position="42"/>
        <end position="58"/>
    </location>
</feature>
<dbReference type="InterPro" id="IPR039429">
    <property type="entry name" value="SHMT-like_dom"/>
</dbReference>
<dbReference type="InterPro" id="IPR015421">
    <property type="entry name" value="PyrdxlP-dep_Trfase_major"/>
</dbReference>
<dbReference type="PANTHER" id="PTHR11680">
    <property type="entry name" value="SERINE HYDROXYMETHYLTRANSFERASE"/>
    <property type="match status" value="1"/>
</dbReference>
<evidence type="ECO:0000256" key="3">
    <source>
        <dbReference type="ARBA" id="ARBA00006376"/>
    </source>
</evidence>
<dbReference type="InterPro" id="IPR049943">
    <property type="entry name" value="Ser_HO-MeTrfase-like"/>
</dbReference>
<dbReference type="EMBL" id="LSRX01000449">
    <property type="protein sequence ID" value="OLP97009.1"/>
    <property type="molecule type" value="Genomic_DNA"/>
</dbReference>
<feature type="region of interest" description="Disordered" evidence="8">
    <location>
        <begin position="42"/>
        <end position="100"/>
    </location>
</feature>
<name>A0A1Q9DPB9_SYMMI</name>
<dbReference type="InterPro" id="IPR019798">
    <property type="entry name" value="Ser_HO-MeTrfase_PLP_BS"/>
</dbReference>
<reference evidence="9 10" key="1">
    <citation type="submission" date="2016-02" db="EMBL/GenBank/DDBJ databases">
        <title>Genome analysis of coral dinoflagellate symbionts highlights evolutionary adaptations to a symbiotic lifestyle.</title>
        <authorList>
            <person name="Aranda M."/>
            <person name="Li Y."/>
            <person name="Liew Y.J."/>
            <person name="Baumgarten S."/>
            <person name="Simakov O."/>
            <person name="Wilson M."/>
            <person name="Piel J."/>
            <person name="Ashoor H."/>
            <person name="Bougouffa S."/>
            <person name="Bajic V.B."/>
            <person name="Ryu T."/>
            <person name="Ravasi T."/>
            <person name="Bayer T."/>
            <person name="Micklem G."/>
            <person name="Kim H."/>
            <person name="Bhak J."/>
            <person name="Lajeunesse T.C."/>
            <person name="Voolstra C.R."/>
        </authorList>
    </citation>
    <scope>NUCLEOTIDE SEQUENCE [LARGE SCALE GENOMIC DNA]</scope>
    <source>
        <strain evidence="9 10">CCMP2467</strain>
    </source>
</reference>
<dbReference type="Gene3D" id="3.90.1150.10">
    <property type="entry name" value="Aspartate Aminotransferase, domain 1"/>
    <property type="match status" value="1"/>
</dbReference>
<comment type="caution">
    <text evidence="9">The sequence shown here is derived from an EMBL/GenBank/DDBJ whole genome shotgun (WGS) entry which is preliminary data.</text>
</comment>
<dbReference type="AlphaFoldDB" id="A0A1Q9DPB9"/>
<comment type="pathway">
    <text evidence="2 7">One-carbon metabolism; tetrahydrofolate interconversion.</text>
</comment>
<dbReference type="FunFam" id="3.40.640.10:FF:000097">
    <property type="entry name" value="Serine hydroxymethyltransferase"/>
    <property type="match status" value="1"/>
</dbReference>
<evidence type="ECO:0000313" key="10">
    <source>
        <dbReference type="Proteomes" id="UP000186817"/>
    </source>
</evidence>
<dbReference type="OrthoDB" id="10265628at2759"/>
<comment type="similarity">
    <text evidence="3 7">Belongs to the SHMT family.</text>
</comment>
<dbReference type="HAMAP" id="MF_00051">
    <property type="entry name" value="SHMT"/>
    <property type="match status" value="1"/>
</dbReference>
<evidence type="ECO:0000256" key="8">
    <source>
        <dbReference type="SAM" id="MobiDB-lite"/>
    </source>
</evidence>
<dbReference type="GO" id="GO:0019264">
    <property type="term" value="P:glycine biosynthetic process from serine"/>
    <property type="evidence" value="ECO:0007669"/>
    <property type="project" value="InterPro"/>
</dbReference>
<accession>A0A1Q9DPB9</accession>
<evidence type="ECO:0000256" key="2">
    <source>
        <dbReference type="ARBA" id="ARBA00004777"/>
    </source>
</evidence>
<proteinExistence type="inferred from homology"/>
<keyword evidence="10" id="KW-1185">Reference proteome</keyword>
<comment type="catalytic activity">
    <reaction evidence="7">
        <text>(6R)-5,10-methylene-5,6,7,8-tetrahydrofolate + glycine + H2O = (6S)-5,6,7,8-tetrahydrofolate + L-serine</text>
        <dbReference type="Rhea" id="RHEA:15481"/>
        <dbReference type="ChEBI" id="CHEBI:15377"/>
        <dbReference type="ChEBI" id="CHEBI:15636"/>
        <dbReference type="ChEBI" id="CHEBI:33384"/>
        <dbReference type="ChEBI" id="CHEBI:57305"/>
        <dbReference type="ChEBI" id="CHEBI:57453"/>
        <dbReference type="EC" id="2.1.2.1"/>
    </reaction>
</comment>
<comment type="cofactor">
    <cofactor evidence="1 7">
        <name>pyridoxal 5'-phosphate</name>
        <dbReference type="ChEBI" id="CHEBI:597326"/>
    </cofactor>
</comment>
<keyword evidence="9" id="KW-0489">Methyltransferase</keyword>
<evidence type="ECO:0000256" key="6">
    <source>
        <dbReference type="ARBA" id="ARBA00022898"/>
    </source>
</evidence>
<dbReference type="GO" id="GO:0005739">
    <property type="term" value="C:mitochondrion"/>
    <property type="evidence" value="ECO:0007669"/>
    <property type="project" value="TreeGrafter"/>
</dbReference>